<keyword evidence="3" id="KW-1185">Reference proteome</keyword>
<keyword evidence="1" id="KW-0472">Membrane</keyword>
<evidence type="ECO:0000313" key="2">
    <source>
        <dbReference type="EMBL" id="KDA01481.1"/>
    </source>
</evidence>
<comment type="caution">
    <text evidence="2">The sequence shown here is derived from an EMBL/GenBank/DDBJ whole genome shotgun (WGS) entry which is preliminary data.</text>
</comment>
<dbReference type="STRING" id="1280953.HOC_15492"/>
<dbReference type="PATRIC" id="fig|1280953.3.peg.3113"/>
<feature type="transmembrane region" description="Helical" evidence="1">
    <location>
        <begin position="6"/>
        <end position="24"/>
    </location>
</feature>
<keyword evidence="1" id="KW-1133">Transmembrane helix</keyword>
<protein>
    <submittedName>
        <fullName evidence="2">Uncharacterized protein</fullName>
    </submittedName>
</protein>
<sequence>MERNDIIGAACAVVAIGIITFLSLDSWAIADCRTVLREAEFQRAGALEPDAAADLAAFRAQLEGGAAGPEAAACVDRIGLPF</sequence>
<dbReference type="AlphaFoldDB" id="A0A059G3V7"/>
<reference evidence="2 3" key="1">
    <citation type="journal article" date="2014" name="Antonie Van Leeuwenhoek">
        <title>Hyphomonas beringensis sp. nov. and Hyphomonas chukchiensis sp. nov., isolated from surface seawater of the Bering Sea and Chukchi Sea.</title>
        <authorList>
            <person name="Li C."/>
            <person name="Lai Q."/>
            <person name="Li G."/>
            <person name="Dong C."/>
            <person name="Wang J."/>
            <person name="Liao Y."/>
            <person name="Shao Z."/>
        </authorList>
    </citation>
    <scope>NUCLEOTIDE SEQUENCE [LARGE SCALE GENOMIC DNA]</scope>
    <source>
        <strain evidence="2 3">SCH89</strain>
    </source>
</reference>
<evidence type="ECO:0000313" key="3">
    <source>
        <dbReference type="Proteomes" id="UP000024942"/>
    </source>
</evidence>
<organism evidence="2 3">
    <name type="scientific">Hyphomonas oceanitis SCH89</name>
    <dbReference type="NCBI Taxonomy" id="1280953"/>
    <lineage>
        <taxon>Bacteria</taxon>
        <taxon>Pseudomonadati</taxon>
        <taxon>Pseudomonadota</taxon>
        <taxon>Alphaproteobacteria</taxon>
        <taxon>Hyphomonadales</taxon>
        <taxon>Hyphomonadaceae</taxon>
        <taxon>Hyphomonas</taxon>
    </lineage>
</organism>
<dbReference type="EMBL" id="ARYL01000027">
    <property type="protein sequence ID" value="KDA01481.1"/>
    <property type="molecule type" value="Genomic_DNA"/>
</dbReference>
<proteinExistence type="predicted"/>
<gene>
    <name evidence="2" type="ORF">HOC_15492</name>
</gene>
<dbReference type="RefSeq" id="WP_035540203.1">
    <property type="nucleotide sequence ID" value="NZ_ARYL01000027.1"/>
</dbReference>
<dbReference type="Proteomes" id="UP000024942">
    <property type="component" value="Unassembled WGS sequence"/>
</dbReference>
<accession>A0A059G3V7</accession>
<keyword evidence="1" id="KW-0812">Transmembrane</keyword>
<name>A0A059G3V7_9PROT</name>
<evidence type="ECO:0000256" key="1">
    <source>
        <dbReference type="SAM" id="Phobius"/>
    </source>
</evidence>